<keyword evidence="2" id="KW-1185">Reference proteome</keyword>
<sequence>MNAFTGETFQMHQVISLKEVMRITQLGRATIYNMLDPKAATYDSTFPKQIKLSNNRVGWIASELHAWIESKMAKR</sequence>
<proteinExistence type="predicted"/>
<evidence type="ECO:0000313" key="2">
    <source>
        <dbReference type="Proteomes" id="UP000292110"/>
    </source>
</evidence>
<dbReference type="Pfam" id="PF05930">
    <property type="entry name" value="Phage_AlpA"/>
    <property type="match status" value="1"/>
</dbReference>
<comment type="caution">
    <text evidence="1">The sequence shown here is derived from an EMBL/GenBank/DDBJ whole genome shotgun (WGS) entry which is preliminary data.</text>
</comment>
<dbReference type="Proteomes" id="UP000292110">
    <property type="component" value="Unassembled WGS sequence"/>
</dbReference>
<dbReference type="PANTHER" id="PTHR36154:SF1">
    <property type="entry name" value="DNA-BINDING TRANSCRIPTIONAL ACTIVATOR ALPA"/>
    <property type="match status" value="1"/>
</dbReference>
<organism evidence="1 2">
    <name type="scientific">Acinetobacter halotolerans</name>
    <dbReference type="NCBI Taxonomy" id="1752076"/>
    <lineage>
        <taxon>Bacteria</taxon>
        <taxon>Pseudomonadati</taxon>
        <taxon>Pseudomonadota</taxon>
        <taxon>Gammaproteobacteria</taxon>
        <taxon>Moraxellales</taxon>
        <taxon>Moraxellaceae</taxon>
        <taxon>Acinetobacter</taxon>
    </lineage>
</organism>
<gene>
    <name evidence="1" type="ORF">EXE30_04025</name>
</gene>
<dbReference type="AlphaFoldDB" id="A0A4Q6XEJ9"/>
<dbReference type="EMBL" id="SGIM01000002">
    <property type="protein sequence ID" value="RZF55976.1"/>
    <property type="molecule type" value="Genomic_DNA"/>
</dbReference>
<name>A0A4Q6XEJ9_9GAMM</name>
<dbReference type="RefSeq" id="WP_130161291.1">
    <property type="nucleotide sequence ID" value="NZ_SGIM01000002.1"/>
</dbReference>
<dbReference type="PANTHER" id="PTHR36154">
    <property type="entry name" value="DNA-BINDING TRANSCRIPTIONAL ACTIVATOR ALPA"/>
    <property type="match status" value="1"/>
</dbReference>
<reference evidence="1 2" key="1">
    <citation type="submission" date="2019-02" db="EMBL/GenBank/DDBJ databases">
        <title>The draft genome of Acinetobacter halotolerans strain JCM 31009.</title>
        <authorList>
            <person name="Qin J."/>
            <person name="Feng Y."/>
            <person name="Nemec A."/>
            <person name="Zong Z."/>
        </authorList>
    </citation>
    <scope>NUCLEOTIDE SEQUENCE [LARGE SCALE GENOMIC DNA]</scope>
    <source>
        <strain evidence="1 2">JCM 31009</strain>
    </source>
</reference>
<accession>A0A4Q6XEJ9</accession>
<dbReference type="Gene3D" id="1.10.238.160">
    <property type="match status" value="1"/>
</dbReference>
<dbReference type="InterPro" id="IPR052931">
    <property type="entry name" value="Prophage_regulatory_activator"/>
</dbReference>
<dbReference type="InterPro" id="IPR010260">
    <property type="entry name" value="AlpA"/>
</dbReference>
<protein>
    <submittedName>
        <fullName evidence="1">AlpA family phage regulatory protein</fullName>
    </submittedName>
</protein>
<evidence type="ECO:0000313" key="1">
    <source>
        <dbReference type="EMBL" id="RZF55976.1"/>
    </source>
</evidence>